<dbReference type="SUPFAM" id="SSF52540">
    <property type="entry name" value="P-loop containing nucleoside triphosphate hydrolases"/>
    <property type="match status" value="1"/>
</dbReference>
<evidence type="ECO:0000256" key="3">
    <source>
        <dbReference type="ARBA" id="ARBA00022705"/>
    </source>
</evidence>
<dbReference type="GO" id="GO:0005663">
    <property type="term" value="C:DNA replication factor C complex"/>
    <property type="evidence" value="ECO:0007669"/>
    <property type="project" value="TreeGrafter"/>
</dbReference>
<evidence type="ECO:0000256" key="1">
    <source>
        <dbReference type="ARBA" id="ARBA00004123"/>
    </source>
</evidence>
<protein>
    <recommendedName>
        <fullName evidence="7">Replication factor C subunit 2</fullName>
    </recommendedName>
</protein>
<evidence type="ECO:0000256" key="2">
    <source>
        <dbReference type="ARBA" id="ARBA00005378"/>
    </source>
</evidence>
<comment type="subcellular location">
    <subcellularLocation>
        <location evidence="1">Nucleus</location>
    </subcellularLocation>
</comment>
<keyword evidence="5" id="KW-0067">ATP-binding</keyword>
<dbReference type="GO" id="GO:0016887">
    <property type="term" value="F:ATP hydrolysis activity"/>
    <property type="evidence" value="ECO:0007669"/>
    <property type="project" value="InterPro"/>
</dbReference>
<dbReference type="SMART" id="SM00382">
    <property type="entry name" value="AAA"/>
    <property type="match status" value="1"/>
</dbReference>
<organism evidence="9 10">
    <name type="scientific">Pythium oligandrum</name>
    <name type="common">Mycoparasitic fungus</name>
    <dbReference type="NCBI Taxonomy" id="41045"/>
    <lineage>
        <taxon>Eukaryota</taxon>
        <taxon>Sar</taxon>
        <taxon>Stramenopiles</taxon>
        <taxon>Oomycota</taxon>
        <taxon>Peronosporomycetes</taxon>
        <taxon>Pythiales</taxon>
        <taxon>Pythiaceae</taxon>
        <taxon>Pythium</taxon>
    </lineage>
</organism>
<dbReference type="PANTHER" id="PTHR11669">
    <property type="entry name" value="REPLICATION FACTOR C / DNA POLYMERASE III GAMMA-TAU SUBUNIT"/>
    <property type="match status" value="1"/>
</dbReference>
<dbReference type="InterPro" id="IPR013748">
    <property type="entry name" value="Rep_factorC_C"/>
</dbReference>
<gene>
    <name evidence="9" type="ORF">Poli38472_012757</name>
</gene>
<dbReference type="InterPro" id="IPR027417">
    <property type="entry name" value="P-loop_NTPase"/>
</dbReference>
<comment type="caution">
    <text evidence="9">The sequence shown here is derived from an EMBL/GenBank/DDBJ whole genome shotgun (WGS) entry which is preliminary data.</text>
</comment>
<proteinExistence type="inferred from homology"/>
<dbReference type="Pfam" id="PF08542">
    <property type="entry name" value="Rep_fac_C"/>
    <property type="match status" value="1"/>
</dbReference>
<evidence type="ECO:0000256" key="6">
    <source>
        <dbReference type="ARBA" id="ARBA00023242"/>
    </source>
</evidence>
<dbReference type="CDD" id="cd18140">
    <property type="entry name" value="HLD_clamp_RFC"/>
    <property type="match status" value="1"/>
</dbReference>
<dbReference type="InterPro" id="IPR047854">
    <property type="entry name" value="RFC_lid"/>
</dbReference>
<dbReference type="Proteomes" id="UP000794436">
    <property type="component" value="Unassembled WGS sequence"/>
</dbReference>
<evidence type="ECO:0000313" key="9">
    <source>
        <dbReference type="EMBL" id="TMW61566.1"/>
    </source>
</evidence>
<dbReference type="EMBL" id="SPLM01000076">
    <property type="protein sequence ID" value="TMW61566.1"/>
    <property type="molecule type" value="Genomic_DNA"/>
</dbReference>
<dbReference type="InterPro" id="IPR003593">
    <property type="entry name" value="AAA+_ATPase"/>
</dbReference>
<dbReference type="InterPro" id="IPR003959">
    <property type="entry name" value="ATPase_AAA_core"/>
</dbReference>
<dbReference type="InterPro" id="IPR008921">
    <property type="entry name" value="DNA_pol3_clamp-load_cplx_C"/>
</dbReference>
<keyword evidence="6" id="KW-0539">Nucleus</keyword>
<dbReference type="FunFam" id="1.20.272.10:FF:000006">
    <property type="entry name" value="Replication factor C subunit 2"/>
    <property type="match status" value="1"/>
</dbReference>
<reference evidence="9" key="1">
    <citation type="submission" date="2019-03" db="EMBL/GenBank/DDBJ databases">
        <title>Long read genome sequence of the mycoparasitic Pythium oligandrum ATCC 38472 isolated from sugarbeet rhizosphere.</title>
        <authorList>
            <person name="Gaulin E."/>
        </authorList>
    </citation>
    <scope>NUCLEOTIDE SEQUENCE</scope>
    <source>
        <strain evidence="9">ATCC 38472_TT</strain>
    </source>
</reference>
<accession>A0A8K1CDT3</accession>
<keyword evidence="4" id="KW-0547">Nucleotide-binding</keyword>
<dbReference type="PANTHER" id="PTHR11669:SF5">
    <property type="entry name" value="REPLICATION FACTOR C SUBUNIT 2"/>
    <property type="match status" value="1"/>
</dbReference>
<dbReference type="AlphaFoldDB" id="A0A8K1CDT3"/>
<dbReference type="SUPFAM" id="SSF48019">
    <property type="entry name" value="post-AAA+ oligomerization domain-like"/>
    <property type="match status" value="1"/>
</dbReference>
<dbReference type="NCBIfam" id="NF001679">
    <property type="entry name" value="PRK00440.1"/>
    <property type="match status" value="1"/>
</dbReference>
<evidence type="ECO:0000313" key="10">
    <source>
        <dbReference type="Proteomes" id="UP000794436"/>
    </source>
</evidence>
<dbReference type="Gene3D" id="3.40.50.300">
    <property type="entry name" value="P-loop containing nucleotide triphosphate hydrolases"/>
    <property type="match status" value="1"/>
</dbReference>
<sequence>MAESFEAPWVEKYRPQTLADVVGNSDTIDSLRAMARDGNMTNLIISGPPGTGKTTSILCLARELLGTSMKQAVLELNASDDRGIDTVRSKIKMFAQQKVTLPPGRHKIVILDEADSMTAAAQQALRRTMEIFSSTTRFALACNNSTKIIEPIQSRCAILRFTRLKDEMILDRLLNVCQAEKVGYKDDGLAALIFTAEGDMRNALNNLQATYSGFGFINEENVFKVCDQPHPNAVRSIIAHCVQGKIDPAEKELISLWKTGYSTQDIIGTVFRVCKSYQMDEKLKLEFIKLIGSTHMNIADGVSTLLQLHGLVARLCSTAVAAKANQ</sequence>
<comment type="similarity">
    <text evidence="2">Belongs to the activator 1 small subunits family.</text>
</comment>
<dbReference type="Gene3D" id="1.20.272.10">
    <property type="match status" value="1"/>
</dbReference>
<dbReference type="FunFam" id="1.10.8.60:FF:000012">
    <property type="entry name" value="Replication factor C subunit 4"/>
    <property type="match status" value="1"/>
</dbReference>
<name>A0A8K1CDT3_PYTOL</name>
<dbReference type="GO" id="GO:0005524">
    <property type="term" value="F:ATP binding"/>
    <property type="evidence" value="ECO:0007669"/>
    <property type="project" value="UniProtKB-KW"/>
</dbReference>
<keyword evidence="3" id="KW-0235">DNA replication</keyword>
<dbReference type="GO" id="GO:0006261">
    <property type="term" value="P:DNA-templated DNA replication"/>
    <property type="evidence" value="ECO:0007669"/>
    <property type="project" value="TreeGrafter"/>
</dbReference>
<dbReference type="OrthoDB" id="4199794at2759"/>
<dbReference type="CDD" id="cd00009">
    <property type="entry name" value="AAA"/>
    <property type="match status" value="1"/>
</dbReference>
<dbReference type="GO" id="GO:0006281">
    <property type="term" value="P:DNA repair"/>
    <property type="evidence" value="ECO:0007669"/>
    <property type="project" value="TreeGrafter"/>
</dbReference>
<evidence type="ECO:0000259" key="8">
    <source>
        <dbReference type="SMART" id="SM00382"/>
    </source>
</evidence>
<dbReference type="FunFam" id="3.40.50.300:FF:000107">
    <property type="entry name" value="Replication factor C subunit 4"/>
    <property type="match status" value="1"/>
</dbReference>
<feature type="domain" description="AAA+ ATPase" evidence="8">
    <location>
        <begin position="39"/>
        <end position="174"/>
    </location>
</feature>
<dbReference type="Pfam" id="PF00004">
    <property type="entry name" value="AAA"/>
    <property type="match status" value="1"/>
</dbReference>
<dbReference type="InterPro" id="IPR050238">
    <property type="entry name" value="DNA_Rep/Repair_Clamp_Loader"/>
</dbReference>
<evidence type="ECO:0000256" key="4">
    <source>
        <dbReference type="ARBA" id="ARBA00022741"/>
    </source>
</evidence>
<dbReference type="GO" id="GO:0003689">
    <property type="term" value="F:DNA clamp loader activity"/>
    <property type="evidence" value="ECO:0007669"/>
    <property type="project" value="TreeGrafter"/>
</dbReference>
<dbReference type="GO" id="GO:0005634">
    <property type="term" value="C:nucleus"/>
    <property type="evidence" value="ECO:0007669"/>
    <property type="project" value="UniProtKB-SubCell"/>
</dbReference>
<keyword evidence="10" id="KW-1185">Reference proteome</keyword>
<dbReference type="Gene3D" id="1.10.8.60">
    <property type="match status" value="1"/>
</dbReference>
<dbReference type="GO" id="GO:0003677">
    <property type="term" value="F:DNA binding"/>
    <property type="evidence" value="ECO:0007669"/>
    <property type="project" value="InterPro"/>
</dbReference>
<evidence type="ECO:0000256" key="7">
    <source>
        <dbReference type="ARBA" id="ARBA00040745"/>
    </source>
</evidence>
<evidence type="ECO:0000256" key="5">
    <source>
        <dbReference type="ARBA" id="ARBA00022840"/>
    </source>
</evidence>